<name>A0A0H3FIZ3_RAHSY</name>
<evidence type="ECO:0000256" key="5">
    <source>
        <dbReference type="ARBA" id="ARBA00023136"/>
    </source>
</evidence>
<proteinExistence type="inferred from homology"/>
<keyword evidence="2" id="KW-1003">Cell membrane</keyword>
<sequence length="809" mass="88938">MLFDIRYALRLLLKSPSFTFITVLIMSCGLALTLYMFSVINTIMFTPLPYPDGKNMVLVNPTVNGVSLSDSGVNFLDYQEIKARNTTLNDVGYFYAERADISDGTKAVSYMAIRNTPEMFSYTGIQPYRGRVLNSEDVQPGATPVAVISYGMWQNYFAADAQLIGRDVLINGIHTRIVGIMPANFAFPFFHDLWLPSKLDPAQYLVRKGAPEVSVYARLKPGVPLADADGDLAQVMQSLASEYPESNKGLSAQVLTFQENFMGEETMPIFIVMLFAVAFVLVLACCNVGNLLLARTTERSKEIAIRVALGSPSGRLVMQMMWESLFICAFSGIIAVLLAAWGLEITNTLLPTFVPNKIPFWWHLSLDNVMILNALVLVIMTAVVTSALPAWKITHGNFNDVLRDGTRGAQSRGAGRVSRILVTFEVGLSCSILCISALLALLVYQATRADYGVATQGYLTGQINLNANQYPDDASRILFYQRLQSSLSGIPGVEKTAITTSAVGQFTVPRQVDIDSSTNNSKDRWSYPLVNDVQVMPGSLTAMGITPVAGREFASSDTQDSQPVVVVSQSFAEQFWPGERDVIGKRLRFRDTDDQRWFTVIGVVPNVIHGRPFSAFRQRVTVYRSLAQIPAASLTLVLRAQNPDTLGPALMNAVRQIDSTLSVNQVQTLNQRLARNTAGLHFIANLFMLFGLVAVILAATGIYAVMRNVINQRIQEIGVRMAMGATEGVLLRMLMLQGSKQLFIGLIIGLPLAFFVAPKLTRILGNGHTSFALLFWGVAVMISLIVALAVWLPSRRAIRMSPADAIRYE</sequence>
<feature type="transmembrane region" description="Helical" evidence="7">
    <location>
        <begin position="269"/>
        <end position="293"/>
    </location>
</feature>
<dbReference type="Pfam" id="PF12704">
    <property type="entry name" value="MacB_PCD"/>
    <property type="match status" value="2"/>
</dbReference>
<feature type="transmembrane region" description="Helical" evidence="7">
    <location>
        <begin position="773"/>
        <end position="792"/>
    </location>
</feature>
<dbReference type="OrthoDB" id="9770036at2"/>
<dbReference type="AlphaFoldDB" id="A0A0H3FIZ3"/>
<evidence type="ECO:0000313" key="11">
    <source>
        <dbReference type="EMBL" id="MFD3225041.1"/>
    </source>
</evidence>
<evidence type="ECO:0000256" key="4">
    <source>
        <dbReference type="ARBA" id="ARBA00022989"/>
    </source>
</evidence>
<feature type="transmembrane region" description="Helical" evidence="7">
    <location>
        <begin position="682"/>
        <end position="705"/>
    </location>
</feature>
<comment type="subcellular location">
    <subcellularLocation>
        <location evidence="1">Cell membrane</location>
        <topology evidence="1">Multi-pass membrane protein</topology>
    </subcellularLocation>
</comment>
<evidence type="ECO:0000256" key="3">
    <source>
        <dbReference type="ARBA" id="ARBA00022692"/>
    </source>
</evidence>
<dbReference type="eggNOG" id="COG0577">
    <property type="taxonomic scope" value="Bacteria"/>
</dbReference>
<keyword evidence="13" id="KW-1185">Reference proteome</keyword>
<accession>A0A0H3FIZ3</accession>
<reference evidence="10 12" key="2">
    <citation type="journal article" date="2012" name="J. Bacteriol.">
        <title>Complete Genome Sequence of Rahnella sp. Strain Y9602, a Gammaproteobacterium Isolate from Metal- and Radionuclide-Contaminated Soil.</title>
        <authorList>
            <person name="Martinez R.J."/>
            <person name="Bruce D."/>
            <person name="Detter C."/>
            <person name="Goodwin L.A."/>
            <person name="Han J."/>
            <person name="Han C.S."/>
            <person name="Held B."/>
            <person name="Land M.L."/>
            <person name="Mikhailova N."/>
            <person name="Nolan M."/>
            <person name="Pennacchio L."/>
            <person name="Pitluck S."/>
            <person name="Tapia R."/>
            <person name="Woyke T."/>
            <person name="Sobecky P.A."/>
        </authorList>
    </citation>
    <scope>NUCLEOTIDE SEQUENCE [LARGE SCALE GENOMIC DNA]</scope>
    <source>
        <strain evidence="10 12">Y9602</strain>
        <plasmid evidence="10 12">pRAHAQ01</plasmid>
    </source>
</reference>
<dbReference type="Proteomes" id="UP000007257">
    <property type="component" value="Plasmid pRAHAQ01"/>
</dbReference>
<keyword evidence="4 7" id="KW-1133">Transmembrane helix</keyword>
<comment type="similarity">
    <text evidence="6">Belongs to the ABC-4 integral membrane protein family.</text>
</comment>
<dbReference type="PROSITE" id="PS51257">
    <property type="entry name" value="PROKAR_LIPOPROTEIN"/>
    <property type="match status" value="1"/>
</dbReference>
<protein>
    <submittedName>
        <fullName evidence="10 11">Permease</fullName>
    </submittedName>
</protein>
<dbReference type="GeneID" id="95420537"/>
<feature type="transmembrane region" description="Helical" evidence="7">
    <location>
        <begin position="325"/>
        <end position="343"/>
    </location>
</feature>
<dbReference type="GO" id="GO:0022857">
    <property type="term" value="F:transmembrane transporter activity"/>
    <property type="evidence" value="ECO:0007669"/>
    <property type="project" value="TreeGrafter"/>
</dbReference>
<dbReference type="Pfam" id="PF02687">
    <property type="entry name" value="FtsX"/>
    <property type="match status" value="2"/>
</dbReference>
<feature type="domain" description="ABC3 transporter permease C-terminal" evidence="8">
    <location>
        <begin position="275"/>
        <end position="397"/>
    </location>
</feature>
<evidence type="ECO:0000256" key="1">
    <source>
        <dbReference type="ARBA" id="ARBA00004651"/>
    </source>
</evidence>
<evidence type="ECO:0000256" key="2">
    <source>
        <dbReference type="ARBA" id="ARBA00022475"/>
    </source>
</evidence>
<keyword evidence="10" id="KW-0614">Plasmid</keyword>
<dbReference type="EMBL" id="JBHUCJ010000040">
    <property type="protein sequence ID" value="MFD3225041.1"/>
    <property type="molecule type" value="Genomic_DNA"/>
</dbReference>
<feature type="domain" description="ABC3 transporter permease C-terminal" evidence="8">
    <location>
        <begin position="689"/>
        <end position="802"/>
    </location>
</feature>
<keyword evidence="3 7" id="KW-0812">Transmembrane</keyword>
<organism evidence="10 12">
    <name type="scientific">Rahnella sp. (strain Y9602)</name>
    <dbReference type="NCBI Taxonomy" id="2703885"/>
    <lineage>
        <taxon>Bacteria</taxon>
        <taxon>Pseudomonadati</taxon>
        <taxon>Pseudomonadota</taxon>
        <taxon>Gammaproteobacteria</taxon>
        <taxon>Enterobacterales</taxon>
        <taxon>Yersiniaceae</taxon>
        <taxon>Rahnella</taxon>
    </lineage>
</organism>
<dbReference type="PANTHER" id="PTHR30572">
    <property type="entry name" value="MEMBRANE COMPONENT OF TRANSPORTER-RELATED"/>
    <property type="match status" value="1"/>
</dbReference>
<dbReference type="RefSeq" id="WP_013577962.1">
    <property type="nucleotide sequence ID" value="NC_015062.1"/>
</dbReference>
<feature type="transmembrane region" description="Helical" evidence="7">
    <location>
        <begin position="420"/>
        <end position="444"/>
    </location>
</feature>
<feature type="transmembrane region" description="Helical" evidence="7">
    <location>
        <begin position="20"/>
        <end position="40"/>
    </location>
</feature>
<feature type="domain" description="MacB-like periplasmic core" evidence="9">
    <location>
        <begin position="19"/>
        <end position="234"/>
    </location>
</feature>
<feature type="transmembrane region" description="Helical" evidence="7">
    <location>
        <begin position="742"/>
        <end position="761"/>
    </location>
</feature>
<dbReference type="Proteomes" id="UP001598201">
    <property type="component" value="Unassembled WGS sequence"/>
</dbReference>
<reference evidence="11 13" key="3">
    <citation type="submission" date="2024-09" db="EMBL/GenBank/DDBJ databases">
        <title>Genomes of Rahnella.</title>
        <authorList>
            <person name="Mnguni F.C."/>
            <person name="Shin G.Y."/>
            <person name="Coutinho T."/>
        </authorList>
    </citation>
    <scope>NUCLEOTIDE SEQUENCE [LARGE SCALE GENOMIC DNA]</scope>
    <source>
        <strain evidence="11 13">20WA0057</strain>
    </source>
</reference>
<keyword evidence="5 7" id="KW-0472">Membrane</keyword>
<dbReference type="InterPro" id="IPR025857">
    <property type="entry name" value="MacB_PCD"/>
</dbReference>
<evidence type="ECO:0000256" key="7">
    <source>
        <dbReference type="SAM" id="Phobius"/>
    </source>
</evidence>
<reference evidence="12" key="1">
    <citation type="submission" date="2011-01" db="EMBL/GenBank/DDBJ databases">
        <title>Complete sequence of plasmid1 of Rahnella sp. Y9602.</title>
        <authorList>
            <consortium name="US DOE Joint Genome Institute"/>
            <person name="Lucas S."/>
            <person name="Copeland A."/>
            <person name="Lapidus A."/>
            <person name="Cheng J.-F."/>
            <person name="Goodwin L."/>
            <person name="Pitluck S."/>
            <person name="Lu M."/>
            <person name="Detter J.C."/>
            <person name="Han C."/>
            <person name="Tapia R."/>
            <person name="Land M."/>
            <person name="Hauser L."/>
            <person name="Kyrpides N."/>
            <person name="Ivanova N."/>
            <person name="Ovchinnikova G."/>
            <person name="Pagani I."/>
            <person name="Sobecky P.A."/>
            <person name="Martinez R.J."/>
            <person name="Woyke T."/>
        </authorList>
    </citation>
    <scope>NUCLEOTIDE SEQUENCE [LARGE SCALE GENOMIC DNA]</scope>
    <source>
        <strain evidence="12">Y9602</strain>
        <plasmid evidence="12">pRAHAQ01</plasmid>
    </source>
</reference>
<dbReference type="HOGENOM" id="CLU_009433_0_0_6"/>
<dbReference type="EMBL" id="CP002506">
    <property type="protein sequence ID" value="ADW76281.1"/>
    <property type="molecule type" value="Genomic_DNA"/>
</dbReference>
<dbReference type="InterPro" id="IPR017800">
    <property type="entry name" value="ADOP"/>
</dbReference>
<evidence type="ECO:0000313" key="13">
    <source>
        <dbReference type="Proteomes" id="UP001598201"/>
    </source>
</evidence>
<evidence type="ECO:0000256" key="6">
    <source>
        <dbReference type="ARBA" id="ARBA00038076"/>
    </source>
</evidence>
<dbReference type="GO" id="GO:0005886">
    <property type="term" value="C:plasma membrane"/>
    <property type="evidence" value="ECO:0007669"/>
    <property type="project" value="UniProtKB-SubCell"/>
</dbReference>
<dbReference type="NCBIfam" id="TIGR03434">
    <property type="entry name" value="ADOP"/>
    <property type="match status" value="1"/>
</dbReference>
<evidence type="ECO:0000313" key="12">
    <source>
        <dbReference type="Proteomes" id="UP000007257"/>
    </source>
</evidence>
<evidence type="ECO:0000313" key="10">
    <source>
        <dbReference type="EMBL" id="ADW76281.1"/>
    </source>
</evidence>
<gene>
    <name evidence="10" type="ordered locus">Rahaq_4701</name>
    <name evidence="11" type="ORF">ACFPK4_16000</name>
</gene>
<dbReference type="KEGG" id="rah:Rahaq_4701"/>
<dbReference type="PANTHER" id="PTHR30572:SF4">
    <property type="entry name" value="ABC TRANSPORTER PERMEASE YTRF"/>
    <property type="match status" value="1"/>
</dbReference>
<evidence type="ECO:0000259" key="8">
    <source>
        <dbReference type="Pfam" id="PF02687"/>
    </source>
</evidence>
<dbReference type="InterPro" id="IPR050250">
    <property type="entry name" value="Macrolide_Exporter_MacB"/>
</dbReference>
<evidence type="ECO:0000259" key="9">
    <source>
        <dbReference type="Pfam" id="PF12704"/>
    </source>
</evidence>
<dbReference type="InterPro" id="IPR003838">
    <property type="entry name" value="ABC3_permease_C"/>
</dbReference>
<feature type="domain" description="MacB-like periplasmic core" evidence="9">
    <location>
        <begin position="490"/>
        <end position="646"/>
    </location>
</feature>
<feature type="transmembrane region" description="Helical" evidence="7">
    <location>
        <begin position="369"/>
        <end position="391"/>
    </location>
</feature>
<geneLocation type="plasmid" evidence="10 12">
    <name>pRAHAQ01</name>
</geneLocation>